<keyword evidence="1" id="KW-0732">Signal</keyword>
<feature type="chain" id="PRO_5046715077" description="Lipoprotein" evidence="1">
    <location>
        <begin position="21"/>
        <end position="218"/>
    </location>
</feature>
<dbReference type="Proteomes" id="UP001597094">
    <property type="component" value="Unassembled WGS sequence"/>
</dbReference>
<evidence type="ECO:0008006" key="4">
    <source>
        <dbReference type="Google" id="ProtNLM"/>
    </source>
</evidence>
<gene>
    <name evidence="2" type="ORF">ACFQ2O_07560</name>
</gene>
<evidence type="ECO:0000313" key="3">
    <source>
        <dbReference type="Proteomes" id="UP001597094"/>
    </source>
</evidence>
<sequence>MKIKPYLLLLSILCFASCQNQENRNQAEVEQAAGDTTAAAQTPEPQPLDSAYLIIPGKRIGQVEVGMAGSALSATLGKPDSTDAAMGKALLYWTNQKTDQPQHYLVVYTEADFGSDKPTPTVKQIQVNSPQFQTPEGISTGKPLSEIRQKYSQLEPLAYYQNDAKQRVYLYDSQPEGITFEVALPDSLCTAITVHEKGKAITNTYLPVHPATTWLNQP</sequence>
<protein>
    <recommendedName>
        <fullName evidence="4">Lipoprotein</fullName>
    </recommendedName>
</protein>
<organism evidence="2 3">
    <name type="scientific">Pontibacter rugosus</name>
    <dbReference type="NCBI Taxonomy" id="1745966"/>
    <lineage>
        <taxon>Bacteria</taxon>
        <taxon>Pseudomonadati</taxon>
        <taxon>Bacteroidota</taxon>
        <taxon>Cytophagia</taxon>
        <taxon>Cytophagales</taxon>
        <taxon>Hymenobacteraceae</taxon>
        <taxon>Pontibacter</taxon>
    </lineage>
</organism>
<evidence type="ECO:0000313" key="2">
    <source>
        <dbReference type="EMBL" id="MFD1186056.1"/>
    </source>
</evidence>
<proteinExistence type="predicted"/>
<reference evidence="3" key="1">
    <citation type="journal article" date="2019" name="Int. J. Syst. Evol. Microbiol.">
        <title>The Global Catalogue of Microorganisms (GCM) 10K type strain sequencing project: providing services to taxonomists for standard genome sequencing and annotation.</title>
        <authorList>
            <consortium name="The Broad Institute Genomics Platform"/>
            <consortium name="The Broad Institute Genome Sequencing Center for Infectious Disease"/>
            <person name="Wu L."/>
            <person name="Ma J."/>
        </authorList>
    </citation>
    <scope>NUCLEOTIDE SEQUENCE [LARGE SCALE GENOMIC DNA]</scope>
    <source>
        <strain evidence="3">JCM 31319</strain>
    </source>
</reference>
<comment type="caution">
    <text evidence="2">The sequence shown here is derived from an EMBL/GenBank/DDBJ whole genome shotgun (WGS) entry which is preliminary data.</text>
</comment>
<accession>A0ABW3SQ73</accession>
<name>A0ABW3SQ73_9BACT</name>
<evidence type="ECO:0000256" key="1">
    <source>
        <dbReference type="SAM" id="SignalP"/>
    </source>
</evidence>
<dbReference type="EMBL" id="JBHTLD010000049">
    <property type="protein sequence ID" value="MFD1186056.1"/>
    <property type="molecule type" value="Genomic_DNA"/>
</dbReference>
<keyword evidence="3" id="KW-1185">Reference proteome</keyword>
<dbReference type="RefSeq" id="WP_377525043.1">
    <property type="nucleotide sequence ID" value="NZ_JBHTLD010000049.1"/>
</dbReference>
<feature type="signal peptide" evidence="1">
    <location>
        <begin position="1"/>
        <end position="20"/>
    </location>
</feature>